<accession>A0ABR9ZQK7</accession>
<proteinExistence type="predicted"/>
<evidence type="ECO:0000313" key="4">
    <source>
        <dbReference type="Proteomes" id="UP000614200"/>
    </source>
</evidence>
<evidence type="ECO:0000256" key="1">
    <source>
        <dbReference type="ARBA" id="ARBA00022801"/>
    </source>
</evidence>
<dbReference type="PROSITE" id="PS51257">
    <property type="entry name" value="PROKAR_LIPOPROTEIN"/>
    <property type="match status" value="1"/>
</dbReference>
<feature type="domain" description="Sialate O-acetylesterase" evidence="2">
    <location>
        <begin position="511"/>
        <end position="760"/>
    </location>
</feature>
<dbReference type="RefSeq" id="WP_194700968.1">
    <property type="nucleotide sequence ID" value="NZ_JADKNH010000003.1"/>
</dbReference>
<sequence length="1013" mass="116157">MKRTLIVFLFTIVACLGIQVPSWASVFTPPSYEYDFKEDFNSDRALDAYDVISPDQTIYITDEGTLRFDDYRYHQWFSFDKALLGDTESYGVEFRVNIKQMGNGGDATRPIIMISPRSRDDDFKNQYAITYHLENLEMGKIIANLYYCKWSIVNTNAPSGMEPLVEGYYLLEEGVDYTGRFSIEDLPDKTVKIEFFIDGPTSPLKAYEPLLSYVDDTPNRIIQGVKGPSFGSVGFDDDLWGENPIVEYDDIKIYNIEKFKLRTEALKSYAHTFIFESELGERYDQVRHMINQRYLLTTLEGHLNLDEKAKVSDLLFSLKALDMGNYEGVYAQYKTYESAFLTKEIASEMLYIYHNRPEVKEAYKQIPQDIKVYSDAMHYAYQNGYLSINRNRNFIPNMILRRSDYIDLISKLSNPSLRIPNGEVATPDIIGNNAVLQRDREIELWGTGMSGDLITVQLKENETEFESTAEKIVSDGKWKITLPKKSAGGPYTLTIKDSGKEIVYKEIYIGEVFIIAGQSNAEMRLNETQNWNTQFVEQLEAQDNIRFFYNKHLIAVNPLENAGGKWYYPDQWGLEVSPAIGTYFANELVKLNEELKTVKIGIIRLTYGGASIENFIPPEGVPKSFVQRPDAPIMSGFWNGFMAYVAPYKIKGLIYYQGENSTQLKYSYEPLLRNYINGVRMAFQDSELPILLVQISGYGDNYYETDSDTWPIIRAIQMRTAKTLKNIGLITSIDLSAEDPYEIHPKHKWPLGKRLAQLAMQEIYNTNELLSPEAILIRLLDHVYTIEFKNVGDGLVKVHDSEHAFEILNESNHWVGATFKVMPDGKTIEVWNDNVLNPLGVRYDWRNYPDSVIFNSSDLPLLPFNSVISLKYVNLDALETNTFKLKISNHMLETFDAIENVTRGGIFRSIERIDANLVYQPFYIYGQSTGDLIKSYKYKGRINSESGTTSTLIKISGHNLKVGDWVRNNSKAWSTRKVIEVIDANTIRVDAVENQSAGDEIEIYKYFKTYTAE</sequence>
<evidence type="ECO:0000259" key="2">
    <source>
        <dbReference type="Pfam" id="PF03629"/>
    </source>
</evidence>
<dbReference type="PANTHER" id="PTHR22901:SF0">
    <property type="entry name" value="SIALATE O-ACETYLESTERASE"/>
    <property type="match status" value="1"/>
</dbReference>
<dbReference type="InterPro" id="IPR005181">
    <property type="entry name" value="SASA"/>
</dbReference>
<gene>
    <name evidence="3" type="ORF">ISU02_06340</name>
</gene>
<protein>
    <recommendedName>
        <fullName evidence="2">Sialate O-acetylesterase domain-containing protein</fullName>
    </recommendedName>
</protein>
<dbReference type="Gene3D" id="3.40.50.1110">
    <property type="entry name" value="SGNH hydrolase"/>
    <property type="match status" value="1"/>
</dbReference>
<keyword evidence="4" id="KW-1185">Reference proteome</keyword>
<dbReference type="Pfam" id="PF03629">
    <property type="entry name" value="SASA"/>
    <property type="match status" value="1"/>
</dbReference>
<dbReference type="InterPro" id="IPR036514">
    <property type="entry name" value="SGNH_hydro_sf"/>
</dbReference>
<name>A0ABR9ZQK7_9FIRM</name>
<reference evidence="3 4" key="1">
    <citation type="submission" date="2020-11" db="EMBL/GenBank/DDBJ databases">
        <title>Fusibacter basophilias sp. nov.</title>
        <authorList>
            <person name="Qiu D."/>
        </authorList>
    </citation>
    <scope>NUCLEOTIDE SEQUENCE [LARGE SCALE GENOMIC DNA]</scope>
    <source>
        <strain evidence="3 4">Q10-2</strain>
    </source>
</reference>
<dbReference type="Proteomes" id="UP000614200">
    <property type="component" value="Unassembled WGS sequence"/>
</dbReference>
<keyword evidence="1" id="KW-0378">Hydrolase</keyword>
<dbReference type="InterPro" id="IPR039329">
    <property type="entry name" value="SIAE"/>
</dbReference>
<dbReference type="SUPFAM" id="SSF52266">
    <property type="entry name" value="SGNH hydrolase"/>
    <property type="match status" value="1"/>
</dbReference>
<evidence type="ECO:0000313" key="3">
    <source>
        <dbReference type="EMBL" id="MBF4692728.1"/>
    </source>
</evidence>
<dbReference type="PANTHER" id="PTHR22901">
    <property type="entry name" value="SIALATE O-ACETYLESTERASE"/>
    <property type="match status" value="1"/>
</dbReference>
<comment type="caution">
    <text evidence="3">The sequence shown here is derived from an EMBL/GenBank/DDBJ whole genome shotgun (WGS) entry which is preliminary data.</text>
</comment>
<organism evidence="3 4">
    <name type="scientific">Fusibacter ferrireducens</name>
    <dbReference type="NCBI Taxonomy" id="2785058"/>
    <lineage>
        <taxon>Bacteria</taxon>
        <taxon>Bacillati</taxon>
        <taxon>Bacillota</taxon>
        <taxon>Clostridia</taxon>
        <taxon>Eubacteriales</taxon>
        <taxon>Eubacteriales Family XII. Incertae Sedis</taxon>
        <taxon>Fusibacter</taxon>
    </lineage>
</organism>
<dbReference type="EMBL" id="JADKNH010000003">
    <property type="protein sequence ID" value="MBF4692728.1"/>
    <property type="molecule type" value="Genomic_DNA"/>
</dbReference>